<dbReference type="SUPFAM" id="SSF82771">
    <property type="entry name" value="GIY-YIG endonuclease"/>
    <property type="match status" value="1"/>
</dbReference>
<dbReference type="Proteomes" id="UP000462363">
    <property type="component" value="Unassembled WGS sequence"/>
</dbReference>
<accession>A0A844F8A8</accession>
<sequence>MEFTSGKHLANYLLKIFKNNNVDIPKDYIKDIKDLEYVFNFMTNLPNSIRRNIDFSDGYYPWISLAQGSRYKKLSDISKLSNDNITKFINNHSTISFDTVFKSFELGIKYNLNYLRTKPDEGDIYYPHLFEILDGSTKIFQWNIAYYTKPNIPKEDNIGCYFIYDNSGEIVYIGKSNSNLYERSCTSAQERTKGNFSKIELYSMPTHADTNIYELYFIAKYNPKFNSDSRCIDNPTFELPKLKPKYTLERIGTEPFEVEQIDVLPKYISSSDYWKEPEKYFLQIGEKYNWEAFHKFHSQNKEGIINFSSV</sequence>
<dbReference type="InterPro" id="IPR000305">
    <property type="entry name" value="GIY-YIG_endonuc"/>
</dbReference>
<organism evidence="2 3">
    <name type="scientific">Clostridium scindens (strain JCM 10418 / VPI 12708)</name>
    <dbReference type="NCBI Taxonomy" id="29347"/>
    <lineage>
        <taxon>Bacteria</taxon>
        <taxon>Bacillati</taxon>
        <taxon>Bacillota</taxon>
        <taxon>Clostridia</taxon>
        <taxon>Lachnospirales</taxon>
        <taxon>Lachnospiraceae</taxon>
    </lineage>
</organism>
<dbReference type="EMBL" id="VUMB01000077">
    <property type="protein sequence ID" value="MSS42053.1"/>
    <property type="molecule type" value="Genomic_DNA"/>
</dbReference>
<proteinExistence type="predicted"/>
<dbReference type="RefSeq" id="WP_154322678.1">
    <property type="nucleotide sequence ID" value="NZ_CP045695.1"/>
</dbReference>
<dbReference type="AlphaFoldDB" id="A0A844F8A8"/>
<evidence type="ECO:0000313" key="3">
    <source>
        <dbReference type="Proteomes" id="UP000462363"/>
    </source>
</evidence>
<reference evidence="2 3" key="1">
    <citation type="submission" date="2019-08" db="EMBL/GenBank/DDBJ databases">
        <title>In-depth cultivation of the pig gut microbiome towards novel bacterial diversity and tailored functional studies.</title>
        <authorList>
            <person name="Wylensek D."/>
            <person name="Hitch T.C.A."/>
            <person name="Clavel T."/>
        </authorList>
    </citation>
    <scope>NUCLEOTIDE SEQUENCE [LARGE SCALE GENOMIC DNA]</scope>
    <source>
        <strain evidence="2 3">BL-389-WT-3D</strain>
    </source>
</reference>
<gene>
    <name evidence="2" type="ORF">FYJ37_17575</name>
</gene>
<protein>
    <recommendedName>
        <fullName evidence="1">GIY-YIG domain-containing protein</fullName>
    </recommendedName>
</protein>
<dbReference type="InterPro" id="IPR035901">
    <property type="entry name" value="GIY-YIG_endonuc_sf"/>
</dbReference>
<feature type="domain" description="GIY-YIG" evidence="1">
    <location>
        <begin position="156"/>
        <end position="227"/>
    </location>
</feature>
<comment type="caution">
    <text evidence="2">The sequence shown here is derived from an EMBL/GenBank/DDBJ whole genome shotgun (WGS) entry which is preliminary data.</text>
</comment>
<dbReference type="Gene3D" id="3.40.1440.10">
    <property type="entry name" value="GIY-YIG endonuclease"/>
    <property type="match status" value="1"/>
</dbReference>
<name>A0A844F8A8_CLOSV</name>
<evidence type="ECO:0000259" key="1">
    <source>
        <dbReference type="PROSITE" id="PS50164"/>
    </source>
</evidence>
<dbReference type="PROSITE" id="PS50164">
    <property type="entry name" value="GIY_YIG"/>
    <property type="match status" value="1"/>
</dbReference>
<evidence type="ECO:0000313" key="2">
    <source>
        <dbReference type="EMBL" id="MSS42053.1"/>
    </source>
</evidence>